<keyword evidence="5" id="KW-1185">Reference proteome</keyword>
<accession>A0A6A5QA12</accession>
<feature type="domain" description="NmrA-like" evidence="3">
    <location>
        <begin position="7"/>
        <end position="115"/>
    </location>
</feature>
<dbReference type="InterPro" id="IPR008030">
    <property type="entry name" value="NmrA-like"/>
</dbReference>
<dbReference type="Pfam" id="PF05368">
    <property type="entry name" value="NmrA"/>
    <property type="match status" value="1"/>
</dbReference>
<evidence type="ECO:0000256" key="2">
    <source>
        <dbReference type="ARBA" id="ARBA00022857"/>
    </source>
</evidence>
<dbReference type="OrthoDB" id="300709at2759"/>
<dbReference type="InterPro" id="IPR036291">
    <property type="entry name" value="NAD(P)-bd_dom_sf"/>
</dbReference>
<dbReference type="GO" id="GO:0005634">
    <property type="term" value="C:nucleus"/>
    <property type="evidence" value="ECO:0007669"/>
    <property type="project" value="TreeGrafter"/>
</dbReference>
<reference evidence="4" key="1">
    <citation type="journal article" date="2020" name="Stud. Mycol.">
        <title>101 Dothideomycetes genomes: a test case for predicting lifestyles and emergence of pathogens.</title>
        <authorList>
            <person name="Haridas S."/>
            <person name="Albert R."/>
            <person name="Binder M."/>
            <person name="Bloem J."/>
            <person name="Labutti K."/>
            <person name="Salamov A."/>
            <person name="Andreopoulos B."/>
            <person name="Baker S."/>
            <person name="Barry K."/>
            <person name="Bills G."/>
            <person name="Bluhm B."/>
            <person name="Cannon C."/>
            <person name="Castanera R."/>
            <person name="Culley D."/>
            <person name="Daum C."/>
            <person name="Ezra D."/>
            <person name="Gonzalez J."/>
            <person name="Henrissat B."/>
            <person name="Kuo A."/>
            <person name="Liang C."/>
            <person name="Lipzen A."/>
            <person name="Lutzoni F."/>
            <person name="Magnuson J."/>
            <person name="Mondo S."/>
            <person name="Nolan M."/>
            <person name="Ohm R."/>
            <person name="Pangilinan J."/>
            <person name="Park H.-J."/>
            <person name="Ramirez L."/>
            <person name="Alfaro M."/>
            <person name="Sun H."/>
            <person name="Tritt A."/>
            <person name="Yoshinaga Y."/>
            <person name="Zwiers L.-H."/>
            <person name="Turgeon B."/>
            <person name="Goodwin S."/>
            <person name="Spatafora J."/>
            <person name="Crous P."/>
            <person name="Grigoriev I."/>
        </authorList>
    </citation>
    <scope>NUCLEOTIDE SEQUENCE</scope>
    <source>
        <strain evidence="4">HMLAC05119</strain>
    </source>
</reference>
<evidence type="ECO:0000313" key="5">
    <source>
        <dbReference type="Proteomes" id="UP000800096"/>
    </source>
</evidence>
<dbReference type="PANTHER" id="PTHR42748:SF14">
    <property type="entry name" value="SNOAL-LIKE DOMAIN-CONTAINING PROTEIN"/>
    <property type="match status" value="1"/>
</dbReference>
<gene>
    <name evidence="4" type="ORF">BDU57DRAFT_564883</name>
</gene>
<dbReference type="Gene3D" id="3.40.50.720">
    <property type="entry name" value="NAD(P)-binding Rossmann-like Domain"/>
    <property type="match status" value="1"/>
</dbReference>
<dbReference type="AlphaFoldDB" id="A0A6A5QA12"/>
<comment type="similarity">
    <text evidence="1">Belongs to the NmrA-type oxidoreductase family.</text>
</comment>
<evidence type="ECO:0000259" key="3">
    <source>
        <dbReference type="Pfam" id="PF05368"/>
    </source>
</evidence>
<organism evidence="4 5">
    <name type="scientific">Ampelomyces quisqualis</name>
    <name type="common">Powdery mildew agent</name>
    <dbReference type="NCBI Taxonomy" id="50730"/>
    <lineage>
        <taxon>Eukaryota</taxon>
        <taxon>Fungi</taxon>
        <taxon>Dikarya</taxon>
        <taxon>Ascomycota</taxon>
        <taxon>Pezizomycotina</taxon>
        <taxon>Dothideomycetes</taxon>
        <taxon>Pleosporomycetidae</taxon>
        <taxon>Pleosporales</taxon>
        <taxon>Pleosporineae</taxon>
        <taxon>Phaeosphaeriaceae</taxon>
        <taxon>Ampelomyces</taxon>
    </lineage>
</organism>
<dbReference type="InterPro" id="IPR051164">
    <property type="entry name" value="NmrA-like_oxidored"/>
</dbReference>
<evidence type="ECO:0000256" key="1">
    <source>
        <dbReference type="ARBA" id="ARBA00006328"/>
    </source>
</evidence>
<dbReference type="SUPFAM" id="SSF51735">
    <property type="entry name" value="NAD(P)-binding Rossmann-fold domains"/>
    <property type="match status" value="1"/>
</dbReference>
<name>A0A6A5QA12_AMPQU</name>
<protein>
    <submittedName>
        <fullName evidence="4">NmrA family protein</fullName>
    </submittedName>
</protein>
<dbReference type="EMBL" id="ML979141">
    <property type="protein sequence ID" value="KAF1912202.1"/>
    <property type="molecule type" value="Genomic_DNA"/>
</dbReference>
<sequence length="328" mass="37027">MPNCKPSEIFVIGGTGSQGLPVVRGLVADGKYHCKVLTRDANSSGAQELAHLPNVSLMEGTFANEETLRAGFSECDGAFVNMNGFNTGEKTEMFWAIRSYEIALESRIKFFVYGNLDYILQQNKENAQKMGAELFTTGPYIEISIAIGTPMTPTVEDRIATWRDCAQYVRWLFDHQDRANGLDLEAAIAHIGYEDLASAFETVTGYSARYIDTDFESYWKSGSLSSIRERPNGYNADPVDMGMMTARENFTGFWNIWRASGQNKSFIRRDYALLDEIYPGRIKSAEEWFRKEEERGIRQGLGGLWERIQEGNLKPAIKAFEDGFRGRL</sequence>
<dbReference type="PANTHER" id="PTHR42748">
    <property type="entry name" value="NITROGEN METABOLITE REPRESSION PROTEIN NMRA FAMILY MEMBER"/>
    <property type="match status" value="1"/>
</dbReference>
<proteinExistence type="inferred from homology"/>
<keyword evidence="2" id="KW-0521">NADP</keyword>
<dbReference type="Proteomes" id="UP000800096">
    <property type="component" value="Unassembled WGS sequence"/>
</dbReference>
<evidence type="ECO:0000313" key="4">
    <source>
        <dbReference type="EMBL" id="KAF1912202.1"/>
    </source>
</evidence>